<dbReference type="FunFam" id="3.40.50.1100:FF:000003">
    <property type="entry name" value="Cystathionine beta-synthase"/>
    <property type="match status" value="1"/>
</dbReference>
<dbReference type="InterPro" id="IPR050214">
    <property type="entry name" value="Cys_Synth/Cystath_Beta-Synth"/>
</dbReference>
<gene>
    <name evidence="5" type="ORF">Aglo03_39770</name>
</gene>
<evidence type="ECO:0000259" key="4">
    <source>
        <dbReference type="Pfam" id="PF00291"/>
    </source>
</evidence>
<organism evidence="5 6">
    <name type="scientific">Actinokineospora globicatena</name>
    <dbReference type="NCBI Taxonomy" id="103729"/>
    <lineage>
        <taxon>Bacteria</taxon>
        <taxon>Bacillati</taxon>
        <taxon>Actinomycetota</taxon>
        <taxon>Actinomycetes</taxon>
        <taxon>Pseudonocardiales</taxon>
        <taxon>Pseudonocardiaceae</taxon>
        <taxon>Actinokineospora</taxon>
    </lineage>
</organism>
<evidence type="ECO:0000256" key="3">
    <source>
        <dbReference type="ARBA" id="ARBA00022898"/>
    </source>
</evidence>
<evidence type="ECO:0000256" key="2">
    <source>
        <dbReference type="ARBA" id="ARBA00007103"/>
    </source>
</evidence>
<comment type="similarity">
    <text evidence="2">Belongs to the cysteine synthase/cystathionine beta-synthase family.</text>
</comment>
<name>A0A9W6QNA2_9PSEU</name>
<feature type="domain" description="Tryptophan synthase beta chain-like PALP" evidence="4">
    <location>
        <begin position="19"/>
        <end position="315"/>
    </location>
</feature>
<dbReference type="GO" id="GO:0044272">
    <property type="term" value="P:sulfur compound biosynthetic process"/>
    <property type="evidence" value="ECO:0007669"/>
    <property type="project" value="UniProtKB-ARBA"/>
</dbReference>
<evidence type="ECO:0000256" key="1">
    <source>
        <dbReference type="ARBA" id="ARBA00001933"/>
    </source>
</evidence>
<dbReference type="Proteomes" id="UP001165042">
    <property type="component" value="Unassembled WGS sequence"/>
</dbReference>
<dbReference type="GO" id="GO:0006534">
    <property type="term" value="P:cysteine metabolic process"/>
    <property type="evidence" value="ECO:0007669"/>
    <property type="project" value="UniProtKB-ARBA"/>
</dbReference>
<dbReference type="Pfam" id="PF00291">
    <property type="entry name" value="PALP"/>
    <property type="match status" value="1"/>
</dbReference>
<dbReference type="CDD" id="cd01561">
    <property type="entry name" value="CBS_like"/>
    <property type="match status" value="1"/>
</dbReference>
<dbReference type="Gene3D" id="3.40.50.1100">
    <property type="match status" value="2"/>
</dbReference>
<comment type="caution">
    <text evidence="5">The sequence shown here is derived from an EMBL/GenBank/DDBJ whole genome shotgun (WGS) entry which is preliminary data.</text>
</comment>
<evidence type="ECO:0000313" key="6">
    <source>
        <dbReference type="Proteomes" id="UP001165042"/>
    </source>
</evidence>
<proteinExistence type="inferred from homology"/>
<accession>A0A9W6QNA2</accession>
<keyword evidence="3" id="KW-0663">Pyridoxal phosphate</keyword>
<dbReference type="PANTHER" id="PTHR10314">
    <property type="entry name" value="CYSTATHIONINE BETA-SYNTHASE"/>
    <property type="match status" value="1"/>
</dbReference>
<sequence length="471" mass="48723">MRWMPDEFSDLVAVVDDVTGLVGRTPLVRLKRVTRGAPAAVLVKVEAANPAGSSKDRAALSMVRAAEASGDLKPGGVIFEGSSGNTGIALAMIGAALGYQVVVVVPDRSSQEKLGLLRAYGARVVITPALLPADHPDQVRALAARLAAQTPGGWYAGQYDNPANIDAHYSTTGPEIWAQTGGRVTHLVAGIGTGGTLTGAGRYLREVSGDRVQVVGADPESSVYGGGSGRPHLVEATGRFVHPDTGTDVWPRSYDPSVATTVRQVPDRASITMTRALAREEGLLLGASGGLAVAAAVALAHTLGPDDVVVAIAPDSGRSYLSKYFDDDWVSSRGFGPETGQVPAAALVSETIAHSATVEQARAALRRGHSLPVVVRPDEQVEPVTVAQVIGSASPADLRDAAAEDLVADHLGPALPIAGVHESVASVRDRLTPTQDAVVITHDGLVVAVLPRSELDDRTTAIGELVDAPRG</sequence>
<protein>
    <submittedName>
        <fullName evidence="5">Cystathionine beta-synthase</fullName>
    </submittedName>
</protein>
<dbReference type="InterPro" id="IPR001926">
    <property type="entry name" value="TrpB-like_PALP"/>
</dbReference>
<dbReference type="SUPFAM" id="SSF53686">
    <property type="entry name" value="Tryptophan synthase beta subunit-like PLP-dependent enzymes"/>
    <property type="match status" value="1"/>
</dbReference>
<dbReference type="InterPro" id="IPR036052">
    <property type="entry name" value="TrpB-like_PALP_sf"/>
</dbReference>
<dbReference type="AlphaFoldDB" id="A0A9W6QNA2"/>
<dbReference type="GO" id="GO:0009069">
    <property type="term" value="P:serine family amino acid metabolic process"/>
    <property type="evidence" value="ECO:0007669"/>
    <property type="project" value="UniProtKB-ARBA"/>
</dbReference>
<comment type="cofactor">
    <cofactor evidence="1">
        <name>pyridoxal 5'-phosphate</name>
        <dbReference type="ChEBI" id="CHEBI:597326"/>
    </cofactor>
</comment>
<keyword evidence="6" id="KW-1185">Reference proteome</keyword>
<dbReference type="EMBL" id="BSSD01000006">
    <property type="protein sequence ID" value="GLW93161.1"/>
    <property type="molecule type" value="Genomic_DNA"/>
</dbReference>
<reference evidence="5" key="1">
    <citation type="submission" date="2023-02" db="EMBL/GenBank/DDBJ databases">
        <title>Actinokineospora globicatena NBRC 15670.</title>
        <authorList>
            <person name="Ichikawa N."/>
            <person name="Sato H."/>
            <person name="Tonouchi N."/>
        </authorList>
    </citation>
    <scope>NUCLEOTIDE SEQUENCE</scope>
    <source>
        <strain evidence="5">NBRC 15670</strain>
    </source>
</reference>
<evidence type="ECO:0000313" key="5">
    <source>
        <dbReference type="EMBL" id="GLW93161.1"/>
    </source>
</evidence>